<gene>
    <name evidence="2" type="ORF">KUTeg_010929</name>
</gene>
<evidence type="ECO:0000313" key="3">
    <source>
        <dbReference type="Proteomes" id="UP001217089"/>
    </source>
</evidence>
<dbReference type="InterPro" id="IPR003131">
    <property type="entry name" value="T1-type_BTB"/>
</dbReference>
<sequence length="111" mass="12885">MSTALLHKTDNNNDLTVHSVKEKCKNKPKQSFLRAMMPGAEIKKDGNIVLNVGISREVIRFNVGGSIFETRRSTLYRIPQNPLADDQFLKKHFRKQYGDYFIDRDPDIFKK</sequence>
<dbReference type="Pfam" id="PF02214">
    <property type="entry name" value="BTB_2"/>
    <property type="match status" value="1"/>
</dbReference>
<keyword evidence="3" id="KW-1185">Reference proteome</keyword>
<protein>
    <recommendedName>
        <fullName evidence="1">Potassium channel tetramerisation-type BTB domain-containing protein</fullName>
    </recommendedName>
</protein>
<comment type="caution">
    <text evidence="2">The sequence shown here is derived from an EMBL/GenBank/DDBJ whole genome shotgun (WGS) entry which is preliminary data.</text>
</comment>
<dbReference type="SUPFAM" id="SSF54695">
    <property type="entry name" value="POZ domain"/>
    <property type="match status" value="1"/>
</dbReference>
<dbReference type="Gene3D" id="3.30.710.10">
    <property type="entry name" value="Potassium Channel Kv1.1, Chain A"/>
    <property type="match status" value="1"/>
</dbReference>
<dbReference type="InterPro" id="IPR011333">
    <property type="entry name" value="SKP1/BTB/POZ_sf"/>
</dbReference>
<evidence type="ECO:0000313" key="2">
    <source>
        <dbReference type="EMBL" id="KAJ8311574.1"/>
    </source>
</evidence>
<evidence type="ECO:0000259" key="1">
    <source>
        <dbReference type="Pfam" id="PF02214"/>
    </source>
</evidence>
<name>A0ABQ9F2E2_TEGGR</name>
<feature type="domain" description="Potassium channel tetramerisation-type BTB" evidence="1">
    <location>
        <begin position="59"/>
        <end position="110"/>
    </location>
</feature>
<dbReference type="EMBL" id="JARBDR010000496">
    <property type="protein sequence ID" value="KAJ8311574.1"/>
    <property type="molecule type" value="Genomic_DNA"/>
</dbReference>
<organism evidence="2 3">
    <name type="scientific">Tegillarca granosa</name>
    <name type="common">Malaysian cockle</name>
    <name type="synonym">Anadara granosa</name>
    <dbReference type="NCBI Taxonomy" id="220873"/>
    <lineage>
        <taxon>Eukaryota</taxon>
        <taxon>Metazoa</taxon>
        <taxon>Spiralia</taxon>
        <taxon>Lophotrochozoa</taxon>
        <taxon>Mollusca</taxon>
        <taxon>Bivalvia</taxon>
        <taxon>Autobranchia</taxon>
        <taxon>Pteriomorphia</taxon>
        <taxon>Arcoida</taxon>
        <taxon>Arcoidea</taxon>
        <taxon>Arcidae</taxon>
        <taxon>Tegillarca</taxon>
    </lineage>
</organism>
<proteinExistence type="predicted"/>
<reference evidence="2 3" key="1">
    <citation type="submission" date="2022-12" db="EMBL/GenBank/DDBJ databases">
        <title>Chromosome-level genome of Tegillarca granosa.</title>
        <authorList>
            <person name="Kim J."/>
        </authorList>
    </citation>
    <scope>NUCLEOTIDE SEQUENCE [LARGE SCALE GENOMIC DNA]</scope>
    <source>
        <strain evidence="2">Teg-2019</strain>
        <tissue evidence="2">Adductor muscle</tissue>
    </source>
</reference>
<dbReference type="Proteomes" id="UP001217089">
    <property type="component" value="Unassembled WGS sequence"/>
</dbReference>
<accession>A0ABQ9F2E2</accession>